<feature type="domain" description="Histidine-specific methyltransferase SAM-dependent" evidence="3">
    <location>
        <begin position="20"/>
        <end position="319"/>
    </location>
</feature>
<dbReference type="RefSeq" id="WP_175452510.1">
    <property type="nucleotide sequence ID" value="NZ_FMWD01000005.1"/>
</dbReference>
<dbReference type="InterPro" id="IPR019257">
    <property type="entry name" value="MeTrfase_dom"/>
</dbReference>
<dbReference type="PANTHER" id="PTHR43397:SF1">
    <property type="entry name" value="ERGOTHIONEINE BIOSYNTHESIS PROTEIN 1"/>
    <property type="match status" value="1"/>
</dbReference>
<dbReference type="PANTHER" id="PTHR43397">
    <property type="entry name" value="ERGOTHIONEINE BIOSYNTHESIS PROTEIN 1"/>
    <property type="match status" value="1"/>
</dbReference>
<sequence length="329" mass="36477">MNTAVSYPRFFDAGPEPMHLREEVVGGLARRPKRLSPKLLYDARGSALFDIICELPEYYPTRTETAILRDNARGIAGLIGEECVLIEPGAGSCHKAELLLCHLPAAAYVPTDICGDHVREAAQRLATRFPRLEVASACADFSQFEVLSSFVPPGRRVVFFPGSTIGNFEPHEAKRFLVNAAGFVGPDGGLLIGVDLKKEPERLDAAYNDIRGITAEFNLNLLTRLNRELQGDFHVNRFHHQAFYDTDKGRVEMHLRSEAAQEVSVAGLRFRFLPGETIHTENSYKYTIQEFHRLAANAGFVPGGVWTDRERLFSVHYLTPRIAGAGPAG</sequence>
<dbReference type="InterPro" id="IPR051128">
    <property type="entry name" value="EgtD_Methyltrsf_superfamily"/>
</dbReference>
<evidence type="ECO:0000256" key="2">
    <source>
        <dbReference type="ARBA" id="ARBA00022679"/>
    </source>
</evidence>
<dbReference type="GO" id="GO:0032259">
    <property type="term" value="P:methylation"/>
    <property type="evidence" value="ECO:0007669"/>
    <property type="project" value="UniProtKB-KW"/>
</dbReference>
<evidence type="ECO:0000256" key="1">
    <source>
        <dbReference type="ARBA" id="ARBA00022603"/>
    </source>
</evidence>
<reference evidence="4 5" key="1">
    <citation type="submission" date="2016-10" db="EMBL/GenBank/DDBJ databases">
        <authorList>
            <person name="de Groot N.N."/>
        </authorList>
    </citation>
    <scope>NUCLEOTIDE SEQUENCE [LARGE SCALE GENOMIC DNA]</scope>
    <source>
        <strain evidence="4 5">HLD2</strain>
    </source>
</reference>
<dbReference type="SUPFAM" id="SSF53335">
    <property type="entry name" value="S-adenosyl-L-methionine-dependent methyltransferases"/>
    <property type="match status" value="1"/>
</dbReference>
<dbReference type="STRING" id="415747.SAMN03097708_01910"/>
<evidence type="ECO:0000259" key="3">
    <source>
        <dbReference type="Pfam" id="PF10017"/>
    </source>
</evidence>
<keyword evidence="5" id="KW-1185">Reference proteome</keyword>
<dbReference type="PIRSF" id="PIRSF018005">
    <property type="entry name" value="UCP018005"/>
    <property type="match status" value="1"/>
</dbReference>
<dbReference type="EMBL" id="FMWD01000005">
    <property type="protein sequence ID" value="SCZ59704.1"/>
    <property type="molecule type" value="Genomic_DNA"/>
</dbReference>
<dbReference type="NCBIfam" id="TIGR03438">
    <property type="entry name" value="egtD_ergothio"/>
    <property type="match status" value="1"/>
</dbReference>
<dbReference type="Gene3D" id="3.40.50.150">
    <property type="entry name" value="Vaccinia Virus protein VP39"/>
    <property type="match status" value="1"/>
</dbReference>
<dbReference type="InterPro" id="IPR029063">
    <property type="entry name" value="SAM-dependent_MTases_sf"/>
</dbReference>
<name>A0A1G5QD22_9GAMM</name>
<dbReference type="GO" id="GO:0008168">
    <property type="term" value="F:methyltransferase activity"/>
    <property type="evidence" value="ECO:0007669"/>
    <property type="project" value="UniProtKB-KW"/>
</dbReference>
<dbReference type="InterPro" id="IPR017804">
    <property type="entry name" value="MeTrfase_EgtD-like"/>
</dbReference>
<proteinExistence type="predicted"/>
<evidence type="ECO:0000313" key="5">
    <source>
        <dbReference type="Proteomes" id="UP000199648"/>
    </source>
</evidence>
<dbReference type="AlphaFoldDB" id="A0A1G5QD22"/>
<accession>A0A1G5QD22</accession>
<organism evidence="4 5">
    <name type="scientific">Thiohalomonas denitrificans</name>
    <dbReference type="NCBI Taxonomy" id="415747"/>
    <lineage>
        <taxon>Bacteria</taxon>
        <taxon>Pseudomonadati</taxon>
        <taxon>Pseudomonadota</taxon>
        <taxon>Gammaproteobacteria</taxon>
        <taxon>Thiohalomonadales</taxon>
        <taxon>Thiohalomonadaceae</taxon>
        <taxon>Thiohalomonas</taxon>
    </lineage>
</organism>
<dbReference type="Pfam" id="PF10017">
    <property type="entry name" value="Methyltransf_33"/>
    <property type="match status" value="1"/>
</dbReference>
<keyword evidence="1 4" id="KW-0489">Methyltransferase</keyword>
<dbReference type="InterPro" id="IPR035094">
    <property type="entry name" value="EgtD"/>
</dbReference>
<keyword evidence="2 4" id="KW-0808">Transferase</keyword>
<protein>
    <submittedName>
        <fullName evidence="4">Dimethylhistidine N-methyltransferase</fullName>
    </submittedName>
</protein>
<evidence type="ECO:0000313" key="4">
    <source>
        <dbReference type="EMBL" id="SCZ59704.1"/>
    </source>
</evidence>
<gene>
    <name evidence="4" type="ORF">SAMN03097708_01910</name>
</gene>
<dbReference type="Proteomes" id="UP000199648">
    <property type="component" value="Unassembled WGS sequence"/>
</dbReference>